<dbReference type="Pfam" id="PF12220">
    <property type="entry name" value="U1snRNP70_N"/>
    <property type="match status" value="1"/>
</dbReference>
<evidence type="ECO:0000313" key="9">
    <source>
        <dbReference type="Proteomes" id="UP000019373"/>
    </source>
</evidence>
<accession>U1GJK5</accession>
<evidence type="ECO:0000256" key="2">
    <source>
        <dbReference type="ARBA" id="ARBA00022884"/>
    </source>
</evidence>
<dbReference type="PANTHER" id="PTHR13952">
    <property type="entry name" value="U1 SMALL NUCLEAR RIBONUCLEOPROTEIN 70 KD"/>
    <property type="match status" value="1"/>
</dbReference>
<proteinExistence type="predicted"/>
<dbReference type="SMART" id="SM00360">
    <property type="entry name" value="RRM"/>
    <property type="match status" value="1"/>
</dbReference>
<dbReference type="EMBL" id="KE721110">
    <property type="protein sequence ID" value="ERF72338.1"/>
    <property type="molecule type" value="Genomic_DNA"/>
</dbReference>
<dbReference type="PANTHER" id="PTHR13952:SF5">
    <property type="entry name" value="U1 SMALL NUCLEAR RIBONUCLEOPROTEIN 70 KDA"/>
    <property type="match status" value="1"/>
</dbReference>
<dbReference type="Proteomes" id="UP000019373">
    <property type="component" value="Unassembled WGS sequence"/>
</dbReference>
<evidence type="ECO:0000313" key="8">
    <source>
        <dbReference type="EMBL" id="ERF72338.1"/>
    </source>
</evidence>
<dbReference type="AlphaFoldDB" id="U1GJK5"/>
<comment type="subcellular location">
    <subcellularLocation>
        <location evidence="1">Nucleus</location>
    </subcellularLocation>
</comment>
<keyword evidence="9" id="KW-1185">Reference proteome</keyword>
<reference evidence="9" key="1">
    <citation type="journal article" date="2014" name="BMC Genomics">
        <title>Genome characteristics reveal the impact of lichenization on lichen-forming fungus Endocarpon pusillum Hedwig (Verrucariales, Ascomycota).</title>
        <authorList>
            <person name="Wang Y.-Y."/>
            <person name="Liu B."/>
            <person name="Zhang X.-Y."/>
            <person name="Zhou Q.-M."/>
            <person name="Zhang T."/>
            <person name="Li H."/>
            <person name="Yu Y.-F."/>
            <person name="Zhang X.-L."/>
            <person name="Hao X.-Y."/>
            <person name="Wang M."/>
            <person name="Wang L."/>
            <person name="Wei J.-C."/>
        </authorList>
    </citation>
    <scope>NUCLEOTIDE SEQUENCE [LARGE SCALE GENOMIC DNA]</scope>
    <source>
        <strain evidence="9">Z07020 / HMAS-L-300199</strain>
    </source>
</reference>
<dbReference type="OMA" id="GRTTKGW"/>
<dbReference type="InterPro" id="IPR012677">
    <property type="entry name" value="Nucleotide-bd_a/b_plait_sf"/>
</dbReference>
<dbReference type="HOGENOM" id="CLU_045151_0_1_1"/>
<dbReference type="GO" id="GO:0005685">
    <property type="term" value="C:U1 snRNP"/>
    <property type="evidence" value="ECO:0007669"/>
    <property type="project" value="TreeGrafter"/>
</dbReference>
<evidence type="ECO:0000256" key="1">
    <source>
        <dbReference type="ARBA" id="ARBA00004123"/>
    </source>
</evidence>
<feature type="region of interest" description="Disordered" evidence="6">
    <location>
        <begin position="1"/>
        <end position="39"/>
    </location>
</feature>
<evidence type="ECO:0000256" key="6">
    <source>
        <dbReference type="SAM" id="MobiDB-lite"/>
    </source>
</evidence>
<feature type="region of interest" description="Disordered" evidence="6">
    <location>
        <begin position="331"/>
        <end position="437"/>
    </location>
</feature>
<dbReference type="InterPro" id="IPR035979">
    <property type="entry name" value="RBD_domain_sf"/>
</dbReference>
<feature type="region of interest" description="Disordered" evidence="6">
    <location>
        <begin position="254"/>
        <end position="276"/>
    </location>
</feature>
<dbReference type="CDD" id="cd12236">
    <property type="entry name" value="RRM_snRNP70"/>
    <property type="match status" value="1"/>
</dbReference>
<dbReference type="SUPFAM" id="SSF54928">
    <property type="entry name" value="RNA-binding domain, RBD"/>
    <property type="match status" value="1"/>
</dbReference>
<keyword evidence="4" id="KW-0687">Ribonucleoprotein</keyword>
<protein>
    <recommendedName>
        <fullName evidence="7">RRM domain-containing protein</fullName>
    </recommendedName>
</protein>
<dbReference type="GO" id="GO:0003729">
    <property type="term" value="F:mRNA binding"/>
    <property type="evidence" value="ECO:0007669"/>
    <property type="project" value="TreeGrafter"/>
</dbReference>
<dbReference type="RefSeq" id="XP_007802009.1">
    <property type="nucleotide sequence ID" value="XM_007803818.1"/>
</dbReference>
<dbReference type="InterPro" id="IPR034143">
    <property type="entry name" value="snRNP70_RRM"/>
</dbReference>
<evidence type="ECO:0000256" key="4">
    <source>
        <dbReference type="ARBA" id="ARBA00023274"/>
    </source>
</evidence>
<feature type="compositionally biased region" description="Basic and acidic residues" evidence="6">
    <location>
        <begin position="338"/>
        <end position="352"/>
    </location>
</feature>
<evidence type="ECO:0000256" key="5">
    <source>
        <dbReference type="PROSITE-ProRule" id="PRU00176"/>
    </source>
</evidence>
<feature type="domain" description="RRM" evidence="7">
    <location>
        <begin position="104"/>
        <end position="199"/>
    </location>
</feature>
<keyword evidence="2 5" id="KW-0694">RNA-binding</keyword>
<dbReference type="FunFam" id="3.30.70.330:FF:000298">
    <property type="entry name" value="U1 small nuclear ribonucleoprotein 70 kDa"/>
    <property type="match status" value="1"/>
</dbReference>
<sequence>MTDKLPHQLLQLFQPRPPLRYIPPQDPAPEDRASGGSKIGGIADFLPALATYAATDEYHPTESWLQRKDRLKREKMERLEEMKKEGFEGYKPEEDPQIRGDAFKTLFVGRLSYEAKESDLEREFGRFGPIERIRIVKDENQKNPKKQHRGYAFIVYEREKDMKGTAIPFLPLLYSLAAYKETDRVRIKDRPVLVDVERGRTVKGWKPRRFGGGLGGRGYTRQQAVRPGGFGGPPGPGFQAGGFRGGFAGRGGGGGGGFRGGFRGDRGGGFADRGGGFSDRGFGSRGGIGYQGAGGFGSRGGYANGAPPLNAPSGPGGGGGGGRGGYGGYTNGAGAADNSDRGRNGYGDRDGYRGGGSAQGTRYDSRDPRGGITGSNREPVVARDRGYGGDRDRDRDRERERGDRDRYGSGRRDDDFGSRKRYHDGDGYEDPRIKRRY</sequence>
<dbReference type="GO" id="GO:0030619">
    <property type="term" value="F:U1 snRNA binding"/>
    <property type="evidence" value="ECO:0007669"/>
    <property type="project" value="InterPro"/>
</dbReference>
<feature type="compositionally biased region" description="Basic and acidic residues" evidence="6">
    <location>
        <begin position="380"/>
        <end position="437"/>
    </location>
</feature>
<gene>
    <name evidence="8" type="ORF">EPUS_06094</name>
</gene>
<organism evidence="8 9">
    <name type="scientific">Endocarpon pusillum (strain Z07020 / HMAS-L-300199)</name>
    <name type="common">Lichen-forming fungus</name>
    <dbReference type="NCBI Taxonomy" id="1263415"/>
    <lineage>
        <taxon>Eukaryota</taxon>
        <taxon>Fungi</taxon>
        <taxon>Dikarya</taxon>
        <taxon>Ascomycota</taxon>
        <taxon>Pezizomycotina</taxon>
        <taxon>Eurotiomycetes</taxon>
        <taxon>Chaetothyriomycetidae</taxon>
        <taxon>Verrucariales</taxon>
        <taxon>Verrucariaceae</taxon>
        <taxon>Endocarpon</taxon>
    </lineage>
</organism>
<evidence type="ECO:0000259" key="7">
    <source>
        <dbReference type="PROSITE" id="PS50102"/>
    </source>
</evidence>
<dbReference type="InterPro" id="IPR051183">
    <property type="entry name" value="U1_U11-U12_snRNP_70-35kDa"/>
</dbReference>
<dbReference type="GO" id="GO:0071011">
    <property type="term" value="C:precatalytic spliceosome"/>
    <property type="evidence" value="ECO:0007669"/>
    <property type="project" value="TreeGrafter"/>
</dbReference>
<dbReference type="GO" id="GO:0000398">
    <property type="term" value="P:mRNA splicing, via spliceosome"/>
    <property type="evidence" value="ECO:0007669"/>
    <property type="project" value="TreeGrafter"/>
</dbReference>
<dbReference type="InterPro" id="IPR022023">
    <property type="entry name" value="U1snRNP70_N"/>
</dbReference>
<dbReference type="eggNOG" id="KOG0113">
    <property type="taxonomic scope" value="Eukaryota"/>
</dbReference>
<dbReference type="InterPro" id="IPR000504">
    <property type="entry name" value="RRM_dom"/>
</dbReference>
<evidence type="ECO:0000256" key="3">
    <source>
        <dbReference type="ARBA" id="ARBA00023242"/>
    </source>
</evidence>
<dbReference type="OrthoDB" id="4207594at2759"/>
<dbReference type="PROSITE" id="PS50102">
    <property type="entry name" value="RRM"/>
    <property type="match status" value="1"/>
</dbReference>
<name>U1GJK5_ENDPU</name>
<dbReference type="Gene3D" id="3.30.70.330">
    <property type="match status" value="1"/>
</dbReference>
<feature type="compositionally biased region" description="Pro residues" evidence="6">
    <location>
        <begin position="15"/>
        <end position="27"/>
    </location>
</feature>
<dbReference type="GO" id="GO:0071004">
    <property type="term" value="C:U2-type prespliceosome"/>
    <property type="evidence" value="ECO:0007669"/>
    <property type="project" value="TreeGrafter"/>
</dbReference>
<dbReference type="GeneID" id="19241041"/>
<dbReference type="Pfam" id="PF00076">
    <property type="entry name" value="RRM_1"/>
    <property type="match status" value="1"/>
</dbReference>
<keyword evidence="3" id="KW-0539">Nucleus</keyword>